<evidence type="ECO:0000256" key="1">
    <source>
        <dbReference type="ARBA" id="ARBA00004141"/>
    </source>
</evidence>
<dbReference type="InterPro" id="IPR045035">
    <property type="entry name" value="YSL-like"/>
</dbReference>
<evidence type="ECO:0000256" key="4">
    <source>
        <dbReference type="ARBA" id="ARBA00022989"/>
    </source>
</evidence>
<keyword evidence="2" id="KW-0813">Transport</keyword>
<dbReference type="STRING" id="926566.Terro_0277"/>
<proteinExistence type="predicted"/>
<feature type="transmembrane region" description="Helical" evidence="6">
    <location>
        <begin position="431"/>
        <end position="451"/>
    </location>
</feature>
<dbReference type="KEGG" id="trs:Terro_0277"/>
<evidence type="ECO:0000256" key="5">
    <source>
        <dbReference type="ARBA" id="ARBA00023136"/>
    </source>
</evidence>
<evidence type="ECO:0000313" key="8">
    <source>
        <dbReference type="Proteomes" id="UP000006056"/>
    </source>
</evidence>
<dbReference type="InterPro" id="IPR004813">
    <property type="entry name" value="OPT"/>
</dbReference>
<feature type="transmembrane region" description="Helical" evidence="6">
    <location>
        <begin position="57"/>
        <end position="75"/>
    </location>
</feature>
<evidence type="ECO:0000256" key="3">
    <source>
        <dbReference type="ARBA" id="ARBA00022692"/>
    </source>
</evidence>
<comment type="subcellular location">
    <subcellularLocation>
        <location evidence="1">Membrane</location>
        <topology evidence="1">Multi-pass membrane protein</topology>
    </subcellularLocation>
</comment>
<feature type="transmembrane region" description="Helical" evidence="6">
    <location>
        <begin position="374"/>
        <end position="397"/>
    </location>
</feature>
<dbReference type="EMBL" id="CP003379">
    <property type="protein sequence ID" value="AFL86626.1"/>
    <property type="molecule type" value="Genomic_DNA"/>
</dbReference>
<organism evidence="7 8">
    <name type="scientific">Terriglobus roseus (strain DSM 18391 / NRRL B-41598 / KBS 63)</name>
    <dbReference type="NCBI Taxonomy" id="926566"/>
    <lineage>
        <taxon>Bacteria</taxon>
        <taxon>Pseudomonadati</taxon>
        <taxon>Acidobacteriota</taxon>
        <taxon>Terriglobia</taxon>
        <taxon>Terriglobales</taxon>
        <taxon>Acidobacteriaceae</taxon>
        <taxon>Terriglobus</taxon>
    </lineage>
</organism>
<feature type="transmembrane region" description="Helical" evidence="6">
    <location>
        <begin position="471"/>
        <end position="492"/>
    </location>
</feature>
<dbReference type="AlphaFoldDB" id="I3ZBK8"/>
<feature type="transmembrane region" description="Helical" evidence="6">
    <location>
        <begin position="635"/>
        <end position="655"/>
    </location>
</feature>
<dbReference type="Proteomes" id="UP000006056">
    <property type="component" value="Chromosome"/>
</dbReference>
<feature type="transmembrane region" description="Helical" evidence="6">
    <location>
        <begin position="235"/>
        <end position="257"/>
    </location>
</feature>
<keyword evidence="3 6" id="KW-0812">Transmembrane</keyword>
<dbReference type="InterPro" id="IPR004814">
    <property type="entry name" value="Oligopep_transpt"/>
</dbReference>
<feature type="transmembrane region" description="Helical" evidence="6">
    <location>
        <begin position="31"/>
        <end position="51"/>
    </location>
</feature>
<dbReference type="NCBIfam" id="TIGR00728">
    <property type="entry name" value="OPT_sfam"/>
    <property type="match status" value="1"/>
</dbReference>
<feature type="transmembrane region" description="Helical" evidence="6">
    <location>
        <begin position="115"/>
        <end position="134"/>
    </location>
</feature>
<dbReference type="GO" id="GO:0035673">
    <property type="term" value="F:oligopeptide transmembrane transporter activity"/>
    <property type="evidence" value="ECO:0007669"/>
    <property type="project" value="InterPro"/>
</dbReference>
<protein>
    <submittedName>
        <fullName evidence="7">Putative oligopeptide transporter, OPT family</fullName>
    </submittedName>
</protein>
<dbReference type="RefSeq" id="WP_014784195.1">
    <property type="nucleotide sequence ID" value="NC_018014.1"/>
</dbReference>
<dbReference type="PANTHER" id="PTHR31645:SF0">
    <property type="entry name" value="OLIGOPEPTIDE TRANSPORTER YGL114W-RELATED"/>
    <property type="match status" value="1"/>
</dbReference>
<name>I3ZBK8_TERRK</name>
<accession>I3ZBK8</accession>
<dbReference type="PANTHER" id="PTHR31645">
    <property type="entry name" value="OLIGOPEPTIDE TRANSPORTER YGL114W-RELATED"/>
    <property type="match status" value="1"/>
</dbReference>
<keyword evidence="5 6" id="KW-0472">Membrane</keyword>
<reference evidence="7 8" key="1">
    <citation type="submission" date="2012-06" db="EMBL/GenBank/DDBJ databases">
        <title>Complete genome of Terriglobus roseus DSM 18391.</title>
        <authorList>
            <consortium name="US DOE Joint Genome Institute (JGI-PGF)"/>
            <person name="Lucas S."/>
            <person name="Copeland A."/>
            <person name="Lapidus A."/>
            <person name="Glavina del Rio T."/>
            <person name="Dalin E."/>
            <person name="Tice H."/>
            <person name="Bruce D."/>
            <person name="Goodwin L."/>
            <person name="Pitluck S."/>
            <person name="Peters L."/>
            <person name="Mikhailova N."/>
            <person name="Munk A.C.C."/>
            <person name="Kyrpides N."/>
            <person name="Mavromatis K."/>
            <person name="Ivanova N."/>
            <person name="Brettin T."/>
            <person name="Detter J.C."/>
            <person name="Han C."/>
            <person name="Larimer F."/>
            <person name="Land M."/>
            <person name="Hauser L."/>
            <person name="Markowitz V."/>
            <person name="Cheng J.-F."/>
            <person name="Hugenholtz P."/>
            <person name="Woyke T."/>
            <person name="Wu D."/>
            <person name="Brambilla E."/>
            <person name="Klenk H.-P."/>
            <person name="Eisen J.A."/>
        </authorList>
    </citation>
    <scope>NUCLEOTIDE SEQUENCE [LARGE SCALE GENOMIC DNA]</scope>
    <source>
        <strain evidence="8">DSM 18391 / NRRL B-41598 / KBS 63</strain>
    </source>
</reference>
<dbReference type="HOGENOM" id="CLU_018238_0_0_0"/>
<sequence>MATTSAPPPQTPAFRPFVPAQESRPELTVRAVLIGALFGILFGAVTVYVGLKAGLTVAASIPISVLSISILRVLGRSSILENNIVQTTGNAGQSIASGVIFTLPALIFLGFDLEYARIFALALFGGWIGVLFMIPLRRQLIVEEHGTLLYPEGTACADVLIAGERGGSFASRIFLGMGLGSLYTLFQNENLFKLWPGTPTKNFDIGEQHLLKGGSIRVDATSEYLGVGYIIGPKIAGIMLAGGVFSWLVLMPAIYFFGSHLSAPLYPGTVPIHDMSPSDLWRTYIRPMGAGAVAAAGCLTLLRTLPTIVSAVTGSLRAKKNAATTTGNTTDKVARTAHDLPNSFVYGGSVLIVIIMWAFLYFKPVPGAQVGALANLAAALLIVVFGFLFVTVSARIVGIVGSSASPVSGMTIATLMATAAIFLVQGWTAPAFGALAITIGGVVCIAASNAGDTAQDLKTGYIIGATPWKTQLAVMIGVVVSTFVIGLTLSAMNKAFESFRPMPTSATYSLSALPEGLQDKGVFTRPHISVVDPKDSTNKQEITDATRYELINAIGSSQLEDGKYLLNRQTGKLEIQWVQGIGSEKVAAPQGRLMATVINGILSRKLPWSLVLLGVALVLAVELMGVRSLTLAVGAYLSVATTLAIFVGSVIRWMADAAVAKARARDRAIRTQLASEALAQAPPGAVVAVLSEEELLRGDASGLLQGGGFTNDGAQAALTNNDPLTDLDNDEISPGSLFASGLIAAGGITGLLGVAVAAMESISEERGGHWLFPRFSDHNPLYHDPIAIGMFALLAFSLYYFARKPLDQ</sequence>
<gene>
    <name evidence="7" type="ordered locus">Terro_0277</name>
</gene>
<keyword evidence="4 6" id="KW-1133">Transmembrane helix</keyword>
<evidence type="ECO:0000313" key="7">
    <source>
        <dbReference type="EMBL" id="AFL86626.1"/>
    </source>
</evidence>
<evidence type="ECO:0000256" key="6">
    <source>
        <dbReference type="SAM" id="Phobius"/>
    </source>
</evidence>
<feature type="transmembrane region" description="Helical" evidence="6">
    <location>
        <begin position="87"/>
        <end position="109"/>
    </location>
</feature>
<dbReference type="eggNOG" id="COG1297">
    <property type="taxonomic scope" value="Bacteria"/>
</dbReference>
<keyword evidence="8" id="KW-1185">Reference proteome</keyword>
<feature type="transmembrane region" description="Helical" evidence="6">
    <location>
        <begin position="344"/>
        <end position="362"/>
    </location>
</feature>
<dbReference type="OrthoDB" id="9809340at2"/>
<feature type="transmembrane region" description="Helical" evidence="6">
    <location>
        <begin position="610"/>
        <end position="629"/>
    </location>
</feature>
<dbReference type="NCBIfam" id="TIGR00733">
    <property type="entry name" value="OPT family oligopeptide transporter"/>
    <property type="match status" value="1"/>
</dbReference>
<dbReference type="GO" id="GO:0016020">
    <property type="term" value="C:membrane"/>
    <property type="evidence" value="ECO:0007669"/>
    <property type="project" value="UniProtKB-SubCell"/>
</dbReference>
<dbReference type="Pfam" id="PF03169">
    <property type="entry name" value="OPT"/>
    <property type="match status" value="2"/>
</dbReference>
<feature type="transmembrane region" description="Helical" evidence="6">
    <location>
        <begin position="782"/>
        <end position="802"/>
    </location>
</feature>
<feature type="transmembrane region" description="Helical" evidence="6">
    <location>
        <begin position="737"/>
        <end position="762"/>
    </location>
</feature>
<evidence type="ECO:0000256" key="2">
    <source>
        <dbReference type="ARBA" id="ARBA00022448"/>
    </source>
</evidence>